<keyword evidence="2" id="KW-0645">Protease</keyword>
<dbReference type="Pfam" id="PF04002">
    <property type="entry name" value="RadC"/>
    <property type="match status" value="1"/>
</dbReference>
<dbReference type="Proteomes" id="UP000030008">
    <property type="component" value="Unassembled WGS sequence"/>
</dbReference>
<dbReference type="SUPFAM" id="SSF47781">
    <property type="entry name" value="RuvA domain 2-like"/>
    <property type="match status" value="1"/>
</dbReference>
<dbReference type="NCBIfam" id="TIGR00608">
    <property type="entry name" value="radc"/>
    <property type="match status" value="1"/>
</dbReference>
<dbReference type="NCBIfam" id="NF000642">
    <property type="entry name" value="PRK00024.1"/>
    <property type="match status" value="1"/>
</dbReference>
<dbReference type="InterPro" id="IPR025657">
    <property type="entry name" value="RadC_JAB"/>
</dbReference>
<keyword evidence="3" id="KW-0479">Metal-binding</keyword>
<evidence type="ECO:0000256" key="1">
    <source>
        <dbReference type="ARBA" id="ARBA00010243"/>
    </source>
</evidence>
<gene>
    <name evidence="9" type="ORF">CIAN88_09295</name>
</gene>
<sequence length="229" mass="25494">MKVKELNKEERPREKALQHGIAALSNRELLALVLRSGTHSMSALELADEVLRHWSSMGDLGKANMQELMGLSGIKEAKAISLLAAFELGRRIAFDEVLHAPGIHHPQDILEWVNQQIGYEQQEHFLVLFLNQKNQLISSRVMFVGTLTNASVHPREIFREAMQLGCAKILCVHNHPSGDPQPSSADISLTRSIEECGVMTAIPLMDHIIVSRNTYFSFAQKGLLQPGLS</sequence>
<evidence type="ECO:0000256" key="7">
    <source>
        <dbReference type="RuleBase" id="RU003797"/>
    </source>
</evidence>
<keyword evidence="4" id="KW-0378">Hydrolase</keyword>
<comment type="caution">
    <text evidence="9">The sequence shown here is derived from an EMBL/GenBank/DDBJ whole genome shotgun (WGS) entry which is preliminary data.</text>
</comment>
<evidence type="ECO:0000259" key="8">
    <source>
        <dbReference type="PROSITE" id="PS50249"/>
    </source>
</evidence>
<name>A0A099I6M2_CLOIN</name>
<dbReference type="GO" id="GO:0006508">
    <property type="term" value="P:proteolysis"/>
    <property type="evidence" value="ECO:0007669"/>
    <property type="project" value="UniProtKB-KW"/>
</dbReference>
<dbReference type="InterPro" id="IPR046778">
    <property type="entry name" value="UPF0758_N"/>
</dbReference>
<dbReference type="InterPro" id="IPR020891">
    <property type="entry name" value="UPF0758_CS"/>
</dbReference>
<dbReference type="InterPro" id="IPR010994">
    <property type="entry name" value="RuvA_2-like"/>
</dbReference>
<evidence type="ECO:0000256" key="4">
    <source>
        <dbReference type="ARBA" id="ARBA00022801"/>
    </source>
</evidence>
<organism evidence="9 10">
    <name type="scientific">Clostridium innocuum</name>
    <dbReference type="NCBI Taxonomy" id="1522"/>
    <lineage>
        <taxon>Bacteria</taxon>
        <taxon>Bacillati</taxon>
        <taxon>Bacillota</taxon>
        <taxon>Clostridia</taxon>
        <taxon>Eubacteriales</taxon>
        <taxon>Clostridiaceae</taxon>
        <taxon>Clostridium</taxon>
    </lineage>
</organism>
<proteinExistence type="inferred from homology"/>
<dbReference type="PROSITE" id="PS01302">
    <property type="entry name" value="UPF0758"/>
    <property type="match status" value="1"/>
</dbReference>
<keyword evidence="5" id="KW-0862">Zinc</keyword>
<dbReference type="GO" id="GO:0008237">
    <property type="term" value="F:metallopeptidase activity"/>
    <property type="evidence" value="ECO:0007669"/>
    <property type="project" value="UniProtKB-KW"/>
</dbReference>
<dbReference type="RefSeq" id="WP_044905140.1">
    <property type="nucleotide sequence ID" value="NZ_JQIF01000040.1"/>
</dbReference>
<dbReference type="PANTHER" id="PTHR30471:SF3">
    <property type="entry name" value="UPF0758 PROTEIN YEES-RELATED"/>
    <property type="match status" value="1"/>
</dbReference>
<protein>
    <recommendedName>
        <fullName evidence="8">MPN domain-containing protein</fullName>
    </recommendedName>
</protein>
<dbReference type="Gene3D" id="3.40.140.10">
    <property type="entry name" value="Cytidine Deaminase, domain 2"/>
    <property type="match status" value="1"/>
</dbReference>
<comment type="similarity">
    <text evidence="1 7">Belongs to the UPF0758 family.</text>
</comment>
<feature type="domain" description="MPN" evidence="8">
    <location>
        <begin position="102"/>
        <end position="224"/>
    </location>
</feature>
<dbReference type="Pfam" id="PF20582">
    <property type="entry name" value="UPF0758_N"/>
    <property type="match status" value="1"/>
</dbReference>
<evidence type="ECO:0000313" key="10">
    <source>
        <dbReference type="Proteomes" id="UP000030008"/>
    </source>
</evidence>
<dbReference type="InterPro" id="IPR037518">
    <property type="entry name" value="MPN"/>
</dbReference>
<dbReference type="AlphaFoldDB" id="A0A099I6M2"/>
<accession>A0A099I6M2</accession>
<dbReference type="PANTHER" id="PTHR30471">
    <property type="entry name" value="DNA REPAIR PROTEIN RADC"/>
    <property type="match status" value="1"/>
</dbReference>
<dbReference type="InterPro" id="IPR001405">
    <property type="entry name" value="UPF0758"/>
</dbReference>
<evidence type="ECO:0000256" key="3">
    <source>
        <dbReference type="ARBA" id="ARBA00022723"/>
    </source>
</evidence>
<evidence type="ECO:0000256" key="6">
    <source>
        <dbReference type="ARBA" id="ARBA00023049"/>
    </source>
</evidence>
<reference evidence="9 10" key="1">
    <citation type="submission" date="2014-08" db="EMBL/GenBank/DDBJ databases">
        <title>Clostridium innocuum, an unnegligible vancomycin-resistant pathogen causing extra-intestinal infections.</title>
        <authorList>
            <person name="Feng Y."/>
            <person name="Chiu C.-H."/>
        </authorList>
    </citation>
    <scope>NUCLEOTIDE SEQUENCE [LARGE SCALE GENOMIC DNA]</scope>
    <source>
        <strain evidence="9 10">AN88</strain>
    </source>
</reference>
<dbReference type="EMBL" id="JQIF01000040">
    <property type="protein sequence ID" value="KGJ53360.1"/>
    <property type="molecule type" value="Genomic_DNA"/>
</dbReference>
<dbReference type="CDD" id="cd08071">
    <property type="entry name" value="MPN_DUF2466"/>
    <property type="match status" value="1"/>
</dbReference>
<evidence type="ECO:0000256" key="5">
    <source>
        <dbReference type="ARBA" id="ARBA00022833"/>
    </source>
</evidence>
<dbReference type="GO" id="GO:0046872">
    <property type="term" value="F:metal ion binding"/>
    <property type="evidence" value="ECO:0007669"/>
    <property type="project" value="UniProtKB-KW"/>
</dbReference>
<keyword evidence="6" id="KW-0482">Metalloprotease</keyword>
<dbReference type="SUPFAM" id="SSF102712">
    <property type="entry name" value="JAB1/MPN domain"/>
    <property type="match status" value="1"/>
</dbReference>
<evidence type="ECO:0000256" key="2">
    <source>
        <dbReference type="ARBA" id="ARBA00022670"/>
    </source>
</evidence>
<evidence type="ECO:0000313" key="9">
    <source>
        <dbReference type="EMBL" id="KGJ53360.1"/>
    </source>
</evidence>
<dbReference type="PROSITE" id="PS50249">
    <property type="entry name" value="MPN"/>
    <property type="match status" value="1"/>
</dbReference>